<evidence type="ECO:0000313" key="1">
    <source>
        <dbReference type="EMBL" id="KFB78538.1"/>
    </source>
</evidence>
<accession>A0A080MBD3</accession>
<evidence type="ECO:0000313" key="2">
    <source>
        <dbReference type="Proteomes" id="UP000021315"/>
    </source>
</evidence>
<dbReference type="STRING" id="1453999.AW06_000151"/>
<dbReference type="AlphaFoldDB" id="A0A080MBD3"/>
<dbReference type="Proteomes" id="UP000021315">
    <property type="component" value="Unassembled WGS sequence"/>
</dbReference>
<proteinExistence type="predicted"/>
<dbReference type="EMBL" id="JDST02000003">
    <property type="protein sequence ID" value="KFB78538.1"/>
    <property type="molecule type" value="Genomic_DNA"/>
</dbReference>
<protein>
    <submittedName>
        <fullName evidence="1">Antitoxin MazE6</fullName>
    </submittedName>
</protein>
<gene>
    <name evidence="1" type="primary">mazE6</name>
    <name evidence="1" type="ORF">AW06_000151</name>
</gene>
<organism evidence="1 2">
    <name type="scientific">Candidatus Accumulibacter cognatus</name>
    <dbReference type="NCBI Taxonomy" id="2954383"/>
    <lineage>
        <taxon>Bacteria</taxon>
        <taxon>Pseudomonadati</taxon>
        <taxon>Pseudomonadota</taxon>
        <taxon>Betaproteobacteria</taxon>
        <taxon>Candidatus Accumulibacter</taxon>
    </lineage>
</organism>
<sequence length="80" mass="8982">MKTAVSIPDPVFQSAEKLAVRLGVSRSQFYARALVSLLEQHSEDDITSKLNKVYGQDGEESSLDNELVVIQSRSISREKW</sequence>
<comment type="caution">
    <text evidence="1">The sequence shown here is derived from an EMBL/GenBank/DDBJ whole genome shotgun (WGS) entry which is preliminary data.</text>
</comment>
<reference evidence="1" key="1">
    <citation type="submission" date="2014-02" db="EMBL/GenBank/DDBJ databases">
        <title>Expanding our view of genomic diversity in Candidatus Accumulibacter clades.</title>
        <authorList>
            <person name="Skennerton C.T."/>
            <person name="Barr J.J."/>
            <person name="Slater F.R."/>
            <person name="Bond P.L."/>
            <person name="Tyson G.W."/>
        </authorList>
    </citation>
    <scope>NUCLEOTIDE SEQUENCE [LARGE SCALE GENOMIC DNA]</scope>
</reference>
<keyword evidence="2" id="KW-1185">Reference proteome</keyword>
<name>A0A080MBD3_9PROT</name>